<keyword evidence="2" id="KW-1133">Transmembrane helix</keyword>
<dbReference type="STRING" id="1891926.Fuma_00014"/>
<reference evidence="3 4" key="1">
    <citation type="journal article" date="2016" name="Front. Microbiol.">
        <title>Fuerstia marisgermanicae gen. nov., sp. nov., an Unusual Member of the Phylum Planctomycetes from the German Wadden Sea.</title>
        <authorList>
            <person name="Kohn T."/>
            <person name="Heuer A."/>
            <person name="Jogler M."/>
            <person name="Vollmers J."/>
            <person name="Boedeker C."/>
            <person name="Bunk B."/>
            <person name="Rast P."/>
            <person name="Borchert D."/>
            <person name="Glockner I."/>
            <person name="Freese H.M."/>
            <person name="Klenk H.P."/>
            <person name="Overmann J."/>
            <person name="Kaster A.K."/>
            <person name="Rohde M."/>
            <person name="Wiegand S."/>
            <person name="Jogler C."/>
        </authorList>
    </citation>
    <scope>NUCLEOTIDE SEQUENCE [LARGE SCALE GENOMIC DNA]</scope>
    <source>
        <strain evidence="3 4">NH11</strain>
    </source>
</reference>
<sequence length="83" mass="9318">MLGESKTVADGKEGVKEAVIYYRSFLQHVFNFLIVAAAVFMLIKAMNHAQRISGMSEEEKKPTPAPPPEDTQLLREIRDSLAR</sequence>
<evidence type="ECO:0000256" key="1">
    <source>
        <dbReference type="SAM" id="MobiDB-lite"/>
    </source>
</evidence>
<protein>
    <submittedName>
        <fullName evidence="3">Large-conductance mechanosensitive channel</fullName>
    </submittedName>
</protein>
<organism evidence="3 4">
    <name type="scientific">Fuerstiella marisgermanici</name>
    <dbReference type="NCBI Taxonomy" id="1891926"/>
    <lineage>
        <taxon>Bacteria</taxon>
        <taxon>Pseudomonadati</taxon>
        <taxon>Planctomycetota</taxon>
        <taxon>Planctomycetia</taxon>
        <taxon>Planctomycetales</taxon>
        <taxon>Planctomycetaceae</taxon>
        <taxon>Fuerstiella</taxon>
    </lineage>
</organism>
<evidence type="ECO:0000313" key="4">
    <source>
        <dbReference type="Proteomes" id="UP000187735"/>
    </source>
</evidence>
<dbReference type="Proteomes" id="UP000187735">
    <property type="component" value="Chromosome"/>
</dbReference>
<dbReference type="SUPFAM" id="SSF81330">
    <property type="entry name" value="Gated mechanosensitive channel"/>
    <property type="match status" value="1"/>
</dbReference>
<dbReference type="Pfam" id="PF01741">
    <property type="entry name" value="MscL"/>
    <property type="match status" value="1"/>
</dbReference>
<accession>A0A1P8W8Q6</accession>
<dbReference type="InterPro" id="IPR037673">
    <property type="entry name" value="MSC/AndL"/>
</dbReference>
<feature type="compositionally biased region" description="Basic and acidic residues" evidence="1">
    <location>
        <begin position="72"/>
        <end position="83"/>
    </location>
</feature>
<dbReference type="AlphaFoldDB" id="A0A1P8W8Q6"/>
<dbReference type="InterPro" id="IPR036019">
    <property type="entry name" value="MscL_channel"/>
</dbReference>
<dbReference type="KEGG" id="fmr:Fuma_00014"/>
<dbReference type="EMBL" id="CP017641">
    <property type="protein sequence ID" value="APZ90441.1"/>
    <property type="molecule type" value="Genomic_DNA"/>
</dbReference>
<feature type="transmembrane region" description="Helical" evidence="2">
    <location>
        <begin position="20"/>
        <end position="43"/>
    </location>
</feature>
<name>A0A1P8W8Q6_9PLAN</name>
<keyword evidence="2" id="KW-0812">Transmembrane</keyword>
<keyword evidence="4" id="KW-1185">Reference proteome</keyword>
<dbReference type="Gene3D" id="1.10.1200.120">
    <property type="entry name" value="Large-conductance mechanosensitive channel, MscL, domain 1"/>
    <property type="match status" value="1"/>
</dbReference>
<evidence type="ECO:0000313" key="3">
    <source>
        <dbReference type="EMBL" id="APZ90441.1"/>
    </source>
</evidence>
<feature type="region of interest" description="Disordered" evidence="1">
    <location>
        <begin position="52"/>
        <end position="83"/>
    </location>
</feature>
<evidence type="ECO:0000256" key="2">
    <source>
        <dbReference type="SAM" id="Phobius"/>
    </source>
</evidence>
<keyword evidence="2" id="KW-0472">Membrane</keyword>
<proteinExistence type="predicted"/>
<gene>
    <name evidence="3" type="primary">mscL_1</name>
    <name evidence="3" type="ORF">Fuma_00014</name>
</gene>